<dbReference type="RefSeq" id="WP_146932135.1">
    <property type="nucleotide sequence ID" value="NZ_CBCSHZ010000035.1"/>
</dbReference>
<keyword evidence="1" id="KW-0812">Transmembrane</keyword>
<accession>A0A5C6ZS88</accession>
<keyword evidence="3" id="KW-1185">Reference proteome</keyword>
<evidence type="ECO:0000313" key="2">
    <source>
        <dbReference type="EMBL" id="TXD93718.1"/>
    </source>
</evidence>
<feature type="transmembrane region" description="Helical" evidence="1">
    <location>
        <begin position="58"/>
        <end position="84"/>
    </location>
</feature>
<evidence type="ECO:0000313" key="3">
    <source>
        <dbReference type="Proteomes" id="UP000321367"/>
    </source>
</evidence>
<keyword evidence="1" id="KW-1133">Transmembrane helix</keyword>
<dbReference type="InterPro" id="IPR025367">
    <property type="entry name" value="DUF4271"/>
</dbReference>
<feature type="transmembrane region" description="Helical" evidence="1">
    <location>
        <begin position="195"/>
        <end position="216"/>
    </location>
</feature>
<evidence type="ECO:0000256" key="1">
    <source>
        <dbReference type="SAM" id="Phobius"/>
    </source>
</evidence>
<reference evidence="2 3" key="1">
    <citation type="submission" date="2019-08" db="EMBL/GenBank/DDBJ databases">
        <title>Genome sequence of Gillisia hiemivivida IC154 (type strain).</title>
        <authorList>
            <person name="Bowman J.P."/>
        </authorList>
    </citation>
    <scope>NUCLEOTIDE SEQUENCE [LARGE SCALE GENOMIC DNA]</scope>
    <source>
        <strain evidence="2 3">IC154</strain>
    </source>
</reference>
<dbReference type="Pfam" id="PF14093">
    <property type="entry name" value="DUF4271"/>
    <property type="match status" value="1"/>
</dbReference>
<feature type="transmembrane region" description="Helical" evidence="1">
    <location>
        <begin position="96"/>
        <end position="114"/>
    </location>
</feature>
<organism evidence="2 3">
    <name type="scientific">Gillisia hiemivivida</name>
    <dbReference type="NCBI Taxonomy" id="291190"/>
    <lineage>
        <taxon>Bacteria</taxon>
        <taxon>Pseudomonadati</taxon>
        <taxon>Bacteroidota</taxon>
        <taxon>Flavobacteriia</taxon>
        <taxon>Flavobacteriales</taxon>
        <taxon>Flavobacteriaceae</taxon>
        <taxon>Gillisia</taxon>
    </lineage>
</organism>
<name>A0A5C6ZS88_9FLAO</name>
<dbReference type="AlphaFoldDB" id="A0A5C6ZS88"/>
<dbReference type="EMBL" id="VORY01000008">
    <property type="protein sequence ID" value="TXD93718.1"/>
    <property type="molecule type" value="Genomic_DNA"/>
</dbReference>
<feature type="transmembrane region" description="Helical" evidence="1">
    <location>
        <begin position="13"/>
        <end position="32"/>
    </location>
</feature>
<proteinExistence type="predicted"/>
<sequence length="219" mass="25404">MEAIERYITSNDLLTIIILLVLLLLAVAKTLFSNRFEDFISLASSGKYLVIKSKEYKLLFGFNVLMLTAHILSVSLFVFLTFRLFTTQTLDSSGNLLLRIITAYSFIVLLKITVEKIIANVFDIDEIMDTYIFQKQTYLNFISLIIFGLSLFLVYSNIPSLPLFYLIIGLILIALLYILYAIVKKNLRLISRFWFYFILYLCALEIAPYVVLYKLITKY</sequence>
<protein>
    <submittedName>
        <fullName evidence="2">DUF4271 domain-containing protein</fullName>
    </submittedName>
</protein>
<feature type="transmembrane region" description="Helical" evidence="1">
    <location>
        <begin position="138"/>
        <end position="158"/>
    </location>
</feature>
<dbReference type="OrthoDB" id="1438590at2"/>
<keyword evidence="1" id="KW-0472">Membrane</keyword>
<feature type="transmembrane region" description="Helical" evidence="1">
    <location>
        <begin position="164"/>
        <end position="183"/>
    </location>
</feature>
<gene>
    <name evidence="2" type="ORF">ES724_08620</name>
</gene>
<dbReference type="Proteomes" id="UP000321367">
    <property type="component" value="Unassembled WGS sequence"/>
</dbReference>
<comment type="caution">
    <text evidence="2">The sequence shown here is derived from an EMBL/GenBank/DDBJ whole genome shotgun (WGS) entry which is preliminary data.</text>
</comment>